<dbReference type="OrthoDB" id="4104638at2"/>
<evidence type="ECO:0000313" key="2">
    <source>
        <dbReference type="Proteomes" id="UP000222564"/>
    </source>
</evidence>
<accession>A0A2C6MDW7</accession>
<name>A0A2C6MDW7_9FIRM</name>
<sequence length="80" mass="9075">MQNCRYEIFLLQNNVLGHIRNISPILSQFRNSQFLAVNGRLKRLLLGSPAEMLDLDLLCREHGVKPKGVIHIGAHEGKEL</sequence>
<evidence type="ECO:0000313" key="1">
    <source>
        <dbReference type="EMBL" id="PHJ38308.1"/>
    </source>
</evidence>
<protein>
    <submittedName>
        <fullName evidence="1">Uncharacterized protein</fullName>
    </submittedName>
</protein>
<dbReference type="RefSeq" id="WP_099083092.1">
    <property type="nucleotide sequence ID" value="NZ_AWQQ01000054.1"/>
</dbReference>
<dbReference type="Proteomes" id="UP000222564">
    <property type="component" value="Unassembled WGS sequence"/>
</dbReference>
<keyword evidence="2" id="KW-1185">Reference proteome</keyword>
<proteinExistence type="predicted"/>
<reference evidence="1 2" key="1">
    <citation type="submission" date="2013-09" db="EMBL/GenBank/DDBJ databases">
        <title>Biodegradation of hydrocarbons in the deep terrestrial subsurface : characterization of a microbial consortium composed of two Desulfotomaculum species originating from a deep geological formation.</title>
        <authorList>
            <person name="Aullo T."/>
            <person name="Berlendis S."/>
            <person name="Lascourreges J.-F."/>
            <person name="Dessort D."/>
            <person name="Saint-Laurent S."/>
            <person name="Schraauwers B."/>
            <person name="Mas J."/>
            <person name="Magot M."/>
            <person name="Ranchou-Peyruse A."/>
        </authorList>
    </citation>
    <scope>NUCLEOTIDE SEQUENCE [LARGE SCALE GENOMIC DNA]</scope>
    <source>
        <strain evidence="1 2">Bs107</strain>
    </source>
</reference>
<organism evidence="1 2">
    <name type="scientific">Desulforamulus profundi</name>
    <dbReference type="NCBI Taxonomy" id="1383067"/>
    <lineage>
        <taxon>Bacteria</taxon>
        <taxon>Bacillati</taxon>
        <taxon>Bacillota</taxon>
        <taxon>Clostridia</taxon>
        <taxon>Eubacteriales</taxon>
        <taxon>Peptococcaceae</taxon>
        <taxon>Desulforamulus</taxon>
    </lineage>
</organism>
<comment type="caution">
    <text evidence="1">The sequence shown here is derived from an EMBL/GenBank/DDBJ whole genome shotgun (WGS) entry which is preliminary data.</text>
</comment>
<dbReference type="EMBL" id="AWQQ01000054">
    <property type="protein sequence ID" value="PHJ38308.1"/>
    <property type="molecule type" value="Genomic_DNA"/>
</dbReference>
<gene>
    <name evidence="1" type="ORF">P378_10780</name>
</gene>
<dbReference type="AlphaFoldDB" id="A0A2C6MDW7"/>